<feature type="domain" description="Flavodoxin-like" evidence="8">
    <location>
        <begin position="6"/>
        <end position="150"/>
    </location>
</feature>
<comment type="cofactor">
    <cofactor evidence="1">
        <name>FMN</name>
        <dbReference type="ChEBI" id="CHEBI:58210"/>
    </cofactor>
</comment>
<dbReference type="GO" id="GO:0005829">
    <property type="term" value="C:cytosol"/>
    <property type="evidence" value="ECO:0007669"/>
    <property type="project" value="TreeGrafter"/>
</dbReference>
<dbReference type="InterPro" id="IPR008254">
    <property type="entry name" value="Flavodoxin/NO_synth"/>
</dbReference>
<keyword evidence="12" id="KW-1185">Reference proteome</keyword>
<gene>
    <name evidence="10" type="ORF">BXYJ_LOCUS12689</name>
</gene>
<evidence type="ECO:0000256" key="4">
    <source>
        <dbReference type="ARBA" id="ARBA00022643"/>
    </source>
</evidence>
<dbReference type="AlphaFoldDB" id="A0A1I7RXZ3"/>
<evidence type="ECO:0000313" key="11">
    <source>
        <dbReference type="Proteomes" id="UP000095284"/>
    </source>
</evidence>
<organism evidence="11 13">
    <name type="scientific">Bursaphelenchus xylophilus</name>
    <name type="common">Pinewood nematode worm</name>
    <name type="synonym">Aphelenchoides xylophilus</name>
    <dbReference type="NCBI Taxonomy" id="6326"/>
    <lineage>
        <taxon>Eukaryota</taxon>
        <taxon>Metazoa</taxon>
        <taxon>Ecdysozoa</taxon>
        <taxon>Nematoda</taxon>
        <taxon>Chromadorea</taxon>
        <taxon>Rhabditida</taxon>
        <taxon>Tylenchina</taxon>
        <taxon>Tylenchomorpha</taxon>
        <taxon>Aphelenchoidea</taxon>
        <taxon>Aphelenchoididae</taxon>
        <taxon>Bursaphelenchus</taxon>
    </lineage>
</organism>
<dbReference type="OrthoDB" id="1856718at2759"/>
<dbReference type="Pfam" id="PF00258">
    <property type="entry name" value="Flavodoxin_1"/>
    <property type="match status" value="1"/>
</dbReference>
<dbReference type="PANTHER" id="PTHR19384:SF10">
    <property type="entry name" value="NADPH-DEPENDENT DIFLAVIN OXIDOREDUCTASE 1"/>
    <property type="match status" value="1"/>
</dbReference>
<sequence>MADETLLVLYGTETGTAMDLGEIFWRECKKRGISVRLMAFDEYNLNELPSEPFFIFIVSTSGNGELPTNMRENWRRLLNTRIPRDWLDETEFVGFGLGDSSYQKFNFAAKKLYRRLLQLSATSLADLYLADDQHELGPYGLFTQFMENLWVILESKKDIFPSFHSNPDPEFPFKFKIVPPEAVHSHSSEFVEVECLQNERVTSEDHFQETRLISFSKRPDNASRLAYEPGDVLMVQPQNLPDSIEVAKTALNLTEDLLNREFSILPTERTIKMPPTWLVPQPTTIKTLLTTYFDLEMIPKQSFLKILSEFSKNEMEKERLEEFYDPKNLDEYLDYAQRPRRTIAEALRDFVATSKEFFEVEFEEAARRLFELFVPIRPRAFSIASSPLAHKDKIQIIVAKVSYRSIVMKEHRKGLCSTFLAQLKSGDKVYVKIRKGTFKFQPLYDNLHQGAICVGPGTGIAPFRSFCSEIDLKPQNSEKKCLVFFGCRHPRKDYYFQEDWKALESTEISTSFSRPDNAEEKSYVQDKIRENGEKVWKMIDERDASIFVAGRAKEMPDEVMKAFKDVIQKFGRLEDPEEYINRMEKQARIQYETWD</sequence>
<proteinExistence type="predicted"/>
<comment type="cofactor">
    <cofactor evidence="2">
        <name>FAD</name>
        <dbReference type="ChEBI" id="CHEBI:57692"/>
    </cofactor>
</comment>
<protein>
    <submittedName>
        <fullName evidence="10">(pine wood nematode) hypothetical protein</fullName>
    </submittedName>
</protein>
<dbReference type="InterPro" id="IPR001433">
    <property type="entry name" value="OxRdtase_FAD/NAD-bd"/>
</dbReference>
<dbReference type="SUPFAM" id="SSF52218">
    <property type="entry name" value="Flavoproteins"/>
    <property type="match status" value="1"/>
</dbReference>
<dbReference type="PANTHER" id="PTHR19384">
    <property type="entry name" value="NITRIC OXIDE SYNTHASE-RELATED"/>
    <property type="match status" value="1"/>
</dbReference>
<dbReference type="InterPro" id="IPR017927">
    <property type="entry name" value="FAD-bd_FR_type"/>
</dbReference>
<dbReference type="Gene3D" id="1.20.990.10">
    <property type="entry name" value="NADPH-cytochrome p450 Reductase, Chain A, domain 3"/>
    <property type="match status" value="1"/>
</dbReference>
<dbReference type="SUPFAM" id="SSF52343">
    <property type="entry name" value="Ferredoxin reductase-like, C-terminal NADP-linked domain"/>
    <property type="match status" value="1"/>
</dbReference>
<dbReference type="InterPro" id="IPR001094">
    <property type="entry name" value="Flavdoxin-like"/>
</dbReference>
<evidence type="ECO:0000256" key="6">
    <source>
        <dbReference type="ARBA" id="ARBA00022857"/>
    </source>
</evidence>
<feature type="domain" description="FAD-binding FR-type" evidence="9">
    <location>
        <begin position="188"/>
        <end position="441"/>
    </location>
</feature>
<dbReference type="InterPro" id="IPR029039">
    <property type="entry name" value="Flavoprotein-like_sf"/>
</dbReference>
<evidence type="ECO:0000313" key="10">
    <source>
        <dbReference type="EMBL" id="CAD5232598.1"/>
    </source>
</evidence>
<dbReference type="Proteomes" id="UP000659654">
    <property type="component" value="Unassembled WGS sequence"/>
</dbReference>
<dbReference type="InterPro" id="IPR003097">
    <property type="entry name" value="CysJ-like_FAD-binding"/>
</dbReference>
<reference evidence="10" key="2">
    <citation type="submission" date="2020-09" db="EMBL/GenBank/DDBJ databases">
        <authorList>
            <person name="Kikuchi T."/>
        </authorList>
    </citation>
    <scope>NUCLEOTIDE SEQUENCE</scope>
    <source>
        <strain evidence="10">Ka4C1</strain>
    </source>
</reference>
<evidence type="ECO:0000259" key="8">
    <source>
        <dbReference type="PROSITE" id="PS50902"/>
    </source>
</evidence>
<dbReference type="Pfam" id="PF00667">
    <property type="entry name" value="FAD_binding_1"/>
    <property type="match status" value="1"/>
</dbReference>
<dbReference type="SUPFAM" id="SSF63380">
    <property type="entry name" value="Riboflavin synthase domain-like"/>
    <property type="match status" value="1"/>
</dbReference>
<keyword evidence="3" id="KW-0285">Flavoprotein</keyword>
<dbReference type="PRINTS" id="PR00371">
    <property type="entry name" value="FPNCR"/>
</dbReference>
<dbReference type="GO" id="GO:0010181">
    <property type="term" value="F:FMN binding"/>
    <property type="evidence" value="ECO:0007669"/>
    <property type="project" value="InterPro"/>
</dbReference>
<dbReference type="Proteomes" id="UP000582659">
    <property type="component" value="Unassembled WGS sequence"/>
</dbReference>
<evidence type="ECO:0000256" key="3">
    <source>
        <dbReference type="ARBA" id="ARBA00022630"/>
    </source>
</evidence>
<evidence type="ECO:0000313" key="12">
    <source>
        <dbReference type="Proteomes" id="UP000659654"/>
    </source>
</evidence>
<dbReference type="PRINTS" id="PR00369">
    <property type="entry name" value="FLAVODOXIN"/>
</dbReference>
<dbReference type="InterPro" id="IPR023173">
    <property type="entry name" value="NADPH_Cyt_P450_Rdtase_alpha"/>
</dbReference>
<evidence type="ECO:0000256" key="1">
    <source>
        <dbReference type="ARBA" id="ARBA00001917"/>
    </source>
</evidence>
<dbReference type="PROSITE" id="PS51384">
    <property type="entry name" value="FAD_FR"/>
    <property type="match status" value="1"/>
</dbReference>
<dbReference type="InterPro" id="IPR001709">
    <property type="entry name" value="Flavoprot_Pyr_Nucl_cyt_Rdtase"/>
</dbReference>
<keyword evidence="5" id="KW-0274">FAD</keyword>
<dbReference type="Gene3D" id="2.40.30.10">
    <property type="entry name" value="Translation factors"/>
    <property type="match status" value="1"/>
</dbReference>
<dbReference type="SMR" id="A0A1I7RXZ3"/>
<reference evidence="13" key="1">
    <citation type="submission" date="2016-11" db="UniProtKB">
        <authorList>
            <consortium name="WormBaseParasite"/>
        </authorList>
    </citation>
    <scope>IDENTIFICATION</scope>
</reference>
<name>A0A1I7RXZ3_BURXY</name>
<accession>A0A1I7RXZ3</accession>
<keyword evidence="4" id="KW-0288">FMN</keyword>
<dbReference type="Proteomes" id="UP000095284">
    <property type="component" value="Unplaced"/>
</dbReference>
<dbReference type="WBParaSite" id="BXY_0561000.1">
    <property type="protein sequence ID" value="BXY_0561000.1"/>
    <property type="gene ID" value="BXY_0561000"/>
</dbReference>
<dbReference type="eggNOG" id="KOG1159">
    <property type="taxonomic scope" value="Eukaryota"/>
</dbReference>
<dbReference type="GO" id="GO:0050660">
    <property type="term" value="F:flavin adenine dinucleotide binding"/>
    <property type="evidence" value="ECO:0007669"/>
    <property type="project" value="TreeGrafter"/>
</dbReference>
<dbReference type="PROSITE" id="PS50902">
    <property type="entry name" value="FLAVODOXIN_LIKE"/>
    <property type="match status" value="1"/>
</dbReference>
<evidence type="ECO:0000256" key="7">
    <source>
        <dbReference type="ARBA" id="ARBA00023002"/>
    </source>
</evidence>
<keyword evidence="6" id="KW-0521">NADP</keyword>
<dbReference type="EMBL" id="CAJFDI010000005">
    <property type="protein sequence ID" value="CAD5232598.1"/>
    <property type="molecule type" value="Genomic_DNA"/>
</dbReference>
<evidence type="ECO:0000259" key="9">
    <source>
        <dbReference type="PROSITE" id="PS51384"/>
    </source>
</evidence>
<keyword evidence="7" id="KW-0560">Oxidoreductase</keyword>
<evidence type="ECO:0000256" key="5">
    <source>
        <dbReference type="ARBA" id="ARBA00022827"/>
    </source>
</evidence>
<evidence type="ECO:0000256" key="2">
    <source>
        <dbReference type="ARBA" id="ARBA00001974"/>
    </source>
</evidence>
<evidence type="ECO:0000313" key="13">
    <source>
        <dbReference type="WBParaSite" id="BXY_0561000.1"/>
    </source>
</evidence>
<dbReference type="FunFam" id="3.40.50.80:FF:000032">
    <property type="entry name" value="NADPH-dependent diflavin oxidoreductase 1"/>
    <property type="match status" value="1"/>
</dbReference>
<dbReference type="Pfam" id="PF00175">
    <property type="entry name" value="NAD_binding_1"/>
    <property type="match status" value="1"/>
</dbReference>
<dbReference type="InterPro" id="IPR039261">
    <property type="entry name" value="FNR_nucleotide-bd"/>
</dbReference>
<dbReference type="InterPro" id="IPR017938">
    <property type="entry name" value="Riboflavin_synthase-like_b-brl"/>
</dbReference>
<dbReference type="Gene3D" id="3.40.50.360">
    <property type="match status" value="1"/>
</dbReference>
<dbReference type="EMBL" id="CAJFCV020000005">
    <property type="protein sequence ID" value="CAG9125266.1"/>
    <property type="molecule type" value="Genomic_DNA"/>
</dbReference>
<dbReference type="GO" id="GO:0016491">
    <property type="term" value="F:oxidoreductase activity"/>
    <property type="evidence" value="ECO:0007669"/>
    <property type="project" value="UniProtKB-KW"/>
</dbReference>
<dbReference type="Gene3D" id="3.40.50.80">
    <property type="entry name" value="Nucleotide-binding domain of ferredoxin-NADP reductase (FNR) module"/>
    <property type="match status" value="1"/>
</dbReference>